<proteinExistence type="predicted"/>
<evidence type="ECO:0000313" key="1">
    <source>
        <dbReference type="EMBL" id="SFS80366.1"/>
    </source>
</evidence>
<keyword evidence="2" id="KW-1185">Reference proteome</keyword>
<sequence>MRCLVGARERFIRLRKDHEGHIRDALKTFGIRMVGTDEGRQRQAFREQLAARERVATLSSPVWPGFGCGGRAVRRRIPPGCRSFRHFEPGCQMNAQKRCARRCLLLPDSPFLPLVEGQNNNKR</sequence>
<reference evidence="2" key="1">
    <citation type="submission" date="2016-10" db="EMBL/GenBank/DDBJ databases">
        <authorList>
            <person name="Varghese N."/>
            <person name="Submissions S."/>
        </authorList>
    </citation>
    <scope>NUCLEOTIDE SEQUENCE [LARGE SCALE GENOMIC DNA]</scope>
    <source>
        <strain evidence="2">DSM 26894</strain>
    </source>
</reference>
<name>A0A1I6STY1_9RHOB</name>
<dbReference type="STRING" id="311180.SAMN04488050_10555"/>
<dbReference type="AlphaFoldDB" id="A0A1I6STY1"/>
<accession>A0A1I6STY1</accession>
<gene>
    <name evidence="1" type="ORF">SAMN04488050_10555</name>
</gene>
<organism evidence="1 2">
    <name type="scientific">Alloyangia pacifica</name>
    <dbReference type="NCBI Taxonomy" id="311180"/>
    <lineage>
        <taxon>Bacteria</taxon>
        <taxon>Pseudomonadati</taxon>
        <taxon>Pseudomonadota</taxon>
        <taxon>Alphaproteobacteria</taxon>
        <taxon>Rhodobacterales</taxon>
        <taxon>Roseobacteraceae</taxon>
        <taxon>Alloyangia</taxon>
    </lineage>
</organism>
<protein>
    <submittedName>
        <fullName evidence="1">Uncharacterized protein</fullName>
    </submittedName>
</protein>
<dbReference type="Proteomes" id="UP000199392">
    <property type="component" value="Unassembled WGS sequence"/>
</dbReference>
<dbReference type="EMBL" id="FOZW01000005">
    <property type="protein sequence ID" value="SFS80366.1"/>
    <property type="molecule type" value="Genomic_DNA"/>
</dbReference>
<evidence type="ECO:0000313" key="2">
    <source>
        <dbReference type="Proteomes" id="UP000199392"/>
    </source>
</evidence>